<dbReference type="Pfam" id="PF08335">
    <property type="entry name" value="GlnD_UR_UTase"/>
    <property type="match status" value="1"/>
</dbReference>
<feature type="domain" description="ACT" evidence="9">
    <location>
        <begin position="697"/>
        <end position="781"/>
    </location>
</feature>
<dbReference type="InterPro" id="IPR045865">
    <property type="entry name" value="ACT-like_dom_sf"/>
</dbReference>
<comment type="cofactor">
    <cofactor evidence="8">
        <name>Mg(2+)</name>
        <dbReference type="ChEBI" id="CHEBI:18420"/>
    </cofactor>
</comment>
<dbReference type="CDD" id="cd04900">
    <property type="entry name" value="ACT_UUR-like_1"/>
    <property type="match status" value="1"/>
</dbReference>
<dbReference type="EMBL" id="DRLF01000204">
    <property type="protein sequence ID" value="HEC06331.1"/>
    <property type="molecule type" value="Genomic_DNA"/>
</dbReference>
<keyword evidence="3" id="KW-0677">Repeat</keyword>
<evidence type="ECO:0000256" key="7">
    <source>
        <dbReference type="ARBA" id="ARBA00047968"/>
    </source>
</evidence>
<comment type="activity regulation">
    <text evidence="8">Uridylyltransferase (UTase) activity is inhibited by glutamine, while glutamine activates uridylyl-removing (UR) activity.</text>
</comment>
<dbReference type="AlphaFoldDB" id="A0A831RV61"/>
<feature type="domain" description="ACT" evidence="9">
    <location>
        <begin position="804"/>
        <end position="877"/>
    </location>
</feature>
<evidence type="ECO:0000256" key="6">
    <source>
        <dbReference type="ARBA" id="ARBA00023268"/>
    </source>
</evidence>
<dbReference type="Proteomes" id="UP000886339">
    <property type="component" value="Unassembled WGS sequence"/>
</dbReference>
<dbReference type="HAMAP" id="MF_00277">
    <property type="entry name" value="PII_uridylyl_transf"/>
    <property type="match status" value="1"/>
</dbReference>
<comment type="caution">
    <text evidence="11">The sequence shown here is derived from an EMBL/GenBank/DDBJ whole genome shotgun (WGS) entry which is preliminary data.</text>
</comment>
<dbReference type="CDD" id="cd04899">
    <property type="entry name" value="ACT_ACR-UUR-like_2"/>
    <property type="match status" value="1"/>
</dbReference>
<dbReference type="SUPFAM" id="SSF55021">
    <property type="entry name" value="ACT-like"/>
    <property type="match status" value="1"/>
</dbReference>
<comment type="catalytic activity">
    <reaction evidence="7">
        <text>guanosine 3',5'-bis(diphosphate) + H2O = GDP + diphosphate + H(+)</text>
        <dbReference type="Rhea" id="RHEA:14253"/>
        <dbReference type="ChEBI" id="CHEBI:15377"/>
        <dbReference type="ChEBI" id="CHEBI:15378"/>
        <dbReference type="ChEBI" id="CHEBI:33019"/>
        <dbReference type="ChEBI" id="CHEBI:58189"/>
        <dbReference type="ChEBI" id="CHEBI:77828"/>
        <dbReference type="EC" id="3.1.7.2"/>
    </reaction>
</comment>
<comment type="catalytic activity">
    <reaction evidence="8">
        <text>[protein-PII]-L-tyrosine + UTP = [protein-PII]-uridylyl-L-tyrosine + diphosphate</text>
        <dbReference type="Rhea" id="RHEA:13673"/>
        <dbReference type="Rhea" id="RHEA-COMP:12147"/>
        <dbReference type="Rhea" id="RHEA-COMP:12148"/>
        <dbReference type="ChEBI" id="CHEBI:33019"/>
        <dbReference type="ChEBI" id="CHEBI:46398"/>
        <dbReference type="ChEBI" id="CHEBI:46858"/>
        <dbReference type="ChEBI" id="CHEBI:90602"/>
        <dbReference type="EC" id="2.7.7.59"/>
    </reaction>
</comment>
<dbReference type="InterPro" id="IPR010043">
    <property type="entry name" value="UTase/UR"/>
</dbReference>
<evidence type="ECO:0000259" key="9">
    <source>
        <dbReference type="PROSITE" id="PS51671"/>
    </source>
</evidence>
<dbReference type="GO" id="GO:0008081">
    <property type="term" value="F:phosphoric diester hydrolase activity"/>
    <property type="evidence" value="ECO:0007669"/>
    <property type="project" value="UniProtKB-UniRule"/>
</dbReference>
<dbReference type="Pfam" id="PF01909">
    <property type="entry name" value="NTP_transf_2"/>
    <property type="match status" value="1"/>
</dbReference>
<keyword evidence="6 8" id="KW-0511">Multifunctional enzyme</keyword>
<dbReference type="PROSITE" id="PS51831">
    <property type="entry name" value="HD"/>
    <property type="match status" value="1"/>
</dbReference>
<dbReference type="SUPFAM" id="SSF109604">
    <property type="entry name" value="HD-domain/PDEase-like"/>
    <property type="match status" value="1"/>
</dbReference>
<organism evidence="11">
    <name type="scientific">Thiolapillus brandeum</name>
    <dbReference type="NCBI Taxonomy" id="1076588"/>
    <lineage>
        <taxon>Bacteria</taxon>
        <taxon>Pseudomonadati</taxon>
        <taxon>Pseudomonadota</taxon>
        <taxon>Gammaproteobacteria</taxon>
        <taxon>Chromatiales</taxon>
        <taxon>Sedimenticolaceae</taxon>
        <taxon>Thiolapillus</taxon>
    </lineage>
</organism>
<evidence type="ECO:0000256" key="8">
    <source>
        <dbReference type="HAMAP-Rule" id="MF_00277"/>
    </source>
</evidence>
<accession>A0A831RV61</accession>
<name>A0A831RV61_9GAMM</name>
<dbReference type="EC" id="2.7.7.59" evidence="8"/>
<keyword evidence="2 8" id="KW-0548">Nucleotidyltransferase</keyword>
<dbReference type="NCBIfam" id="TIGR01693">
    <property type="entry name" value="UTase_glnD"/>
    <property type="match status" value="1"/>
</dbReference>
<comment type="domain">
    <text evidence="8">Has four distinct domains: an N-terminal nucleotidyltransferase (NT) domain responsible for UTase activity, a central HD domain that encodes UR activity, and two C-terminal ACT domains that seem to have a role in glutamine sensing.</text>
</comment>
<dbReference type="GO" id="GO:0008773">
    <property type="term" value="F:[protein-PII] uridylyltransferase activity"/>
    <property type="evidence" value="ECO:0007669"/>
    <property type="project" value="UniProtKB-UniRule"/>
</dbReference>
<evidence type="ECO:0000256" key="5">
    <source>
        <dbReference type="ARBA" id="ARBA00022842"/>
    </source>
</evidence>
<keyword evidence="1 8" id="KW-0808">Transferase</keyword>
<dbReference type="InterPro" id="IPR043519">
    <property type="entry name" value="NT_sf"/>
</dbReference>
<dbReference type="EC" id="3.1.4.-" evidence="8"/>
<dbReference type="GO" id="GO:0008893">
    <property type="term" value="F:guanosine-3',5'-bis(diphosphate) 3'-diphosphatase activity"/>
    <property type="evidence" value="ECO:0007669"/>
    <property type="project" value="UniProtKB-EC"/>
</dbReference>
<feature type="domain" description="HD" evidence="10">
    <location>
        <begin position="455"/>
        <end position="577"/>
    </location>
</feature>
<dbReference type="SMART" id="SM00471">
    <property type="entry name" value="HDc"/>
    <property type="match status" value="1"/>
</dbReference>
<dbReference type="SUPFAM" id="SSF81593">
    <property type="entry name" value="Nucleotidyltransferase substrate binding subunit/domain"/>
    <property type="match status" value="1"/>
</dbReference>
<dbReference type="PANTHER" id="PTHR47320:SF1">
    <property type="entry name" value="BIFUNCTIONAL URIDYLYLTRANSFERASE_URIDYLYL-REMOVING ENZYME"/>
    <property type="match status" value="1"/>
</dbReference>
<dbReference type="InterPro" id="IPR013546">
    <property type="entry name" value="PII_UdlTrfase/GS_AdlTrfase"/>
</dbReference>
<dbReference type="PIRSF" id="PIRSF006288">
    <property type="entry name" value="PII_uridyltransf"/>
    <property type="match status" value="1"/>
</dbReference>
<keyword evidence="5 8" id="KW-0460">Magnesium</keyword>
<evidence type="ECO:0000259" key="10">
    <source>
        <dbReference type="PROSITE" id="PS51831"/>
    </source>
</evidence>
<dbReference type="SUPFAM" id="SSF81301">
    <property type="entry name" value="Nucleotidyltransferase"/>
    <property type="match status" value="1"/>
</dbReference>
<comment type="similarity">
    <text evidence="8">Belongs to the GlnD family.</text>
</comment>
<evidence type="ECO:0000256" key="2">
    <source>
        <dbReference type="ARBA" id="ARBA00022695"/>
    </source>
</evidence>
<dbReference type="CDD" id="cd00077">
    <property type="entry name" value="HDc"/>
    <property type="match status" value="1"/>
</dbReference>
<dbReference type="FunFam" id="1.10.3090.10:FF:000005">
    <property type="entry name" value="Bifunctional uridylyltransferase/uridylyl-removing enzyme"/>
    <property type="match status" value="1"/>
</dbReference>
<dbReference type="PANTHER" id="PTHR47320">
    <property type="entry name" value="BIFUNCTIONAL URIDYLYLTRANSFERASE/URIDYLYL-REMOVING ENZYME"/>
    <property type="match status" value="1"/>
</dbReference>
<comment type="caution">
    <text evidence="8">Lacks conserved residue(s) required for the propagation of feature annotation.</text>
</comment>
<dbReference type="GO" id="GO:0006808">
    <property type="term" value="P:regulation of nitrogen utilization"/>
    <property type="evidence" value="ECO:0007669"/>
    <property type="project" value="UniProtKB-UniRule"/>
</dbReference>
<dbReference type="InterPro" id="IPR003607">
    <property type="entry name" value="HD/PDEase_dom"/>
</dbReference>
<dbReference type="PROSITE" id="PS51671">
    <property type="entry name" value="ACT"/>
    <property type="match status" value="2"/>
</dbReference>
<dbReference type="Gene3D" id="1.10.3210.10">
    <property type="entry name" value="Hypothetical protein af1432"/>
    <property type="match status" value="1"/>
</dbReference>
<protein>
    <recommendedName>
        <fullName evidence="8">Bifunctional uridylyltransferase/uridylyl-removing enzyme</fullName>
        <shortName evidence="8">UTase/UR</shortName>
    </recommendedName>
    <alternativeName>
        <fullName evidence="8">Bifunctional [protein-PII] modification enzyme</fullName>
    </alternativeName>
    <alternativeName>
        <fullName evidence="8">Bifunctional nitrogen sensor protein</fullName>
    </alternativeName>
    <domain>
        <recommendedName>
            <fullName evidence="8">[Protein-PII] uridylyltransferase</fullName>
            <shortName evidence="8">PII uridylyltransferase</shortName>
            <shortName evidence="8">UTase</shortName>
            <ecNumber evidence="8">2.7.7.59</ecNumber>
        </recommendedName>
    </domain>
    <domain>
        <recommendedName>
            <fullName evidence="8">[Protein-PII]-UMP uridylyl-removing enzyme</fullName>
            <shortName evidence="8">UR</shortName>
            <ecNumber evidence="8">3.1.4.-</ecNumber>
        </recommendedName>
    </domain>
</protein>
<dbReference type="InterPro" id="IPR002912">
    <property type="entry name" value="ACT_dom"/>
</dbReference>
<evidence type="ECO:0000313" key="11">
    <source>
        <dbReference type="EMBL" id="HEC06331.1"/>
    </source>
</evidence>
<evidence type="ECO:0000256" key="3">
    <source>
        <dbReference type="ARBA" id="ARBA00022737"/>
    </source>
</evidence>
<keyword evidence="4 8" id="KW-0378">Hydrolase</keyword>
<proteinExistence type="inferred from homology"/>
<evidence type="ECO:0000256" key="1">
    <source>
        <dbReference type="ARBA" id="ARBA00022679"/>
    </source>
</evidence>
<sequence>MPISLIPDLDQQLSQATDPLAAFRDIIVRSKTVLADRFNAGEAVEDLVHARSDFVDQILQRAWQHFIATDNDGALVAVGGYGRGELHPASDVDVLILVGAVPAGKQAEDIEQLITFLWDIGLEVGHSVRTLEQCVESAVADVTIVTNLMESRFLAGSEMLFQQMKVTTGPDRIWPSDEFFSAKCEEQKARHARFGDTAYNLEPNIKSNPGGLRDIQMIGWVVKRHFNAERLSELLHQGFLTDAEYQALKAGQSHLWKIRFALHLLTGRHDDRLLFEYQRSIARQFGYCDADSNLAVEQFMQDYYRTVMELNRLNEMLLQLFQEAILYQNRPCDVVRINNRFQSCNGYLEASNAAIFVRYPIAILELFLILQEHPELEGVRASTIRLIRAHLHLIDERYRKDIRSRSLFLEILRQPQGIFHTLQRMHRYGVLAAYIPAFANITGRMQFDLFHVYTVDEHTLMLLRNLRRFSVPEFEDEFPLCSRVFKQLIKPELLYIAGLFHDIAKGRGGDHAILGAEDALAFCKLHDLSDYDAEVVAWIVRSHLLMSVTAQRQDIEDPLVVQNFAQQVGDRSRLDYLYLLTVADIRATNPKRWTSWKSSLLNRLYHSTRQTLIRGLESPLGQDELIQSKQGEARRMLNEKGFGDEDINRFWRELSLEYFLQNDPEEIAWHGNLYLSGKDFSKPMVALRTSVSRGCNEIFIVQKDQKNLFARCTALIDQLHLNTLEARIQTTDSGTALNSFFVLEVDGHHIAPERNREIQEILEYGLQESTGTTPKARALPRRLQEFSSKSEITISQDVQNHHTLLRIKSMDRPGLLSLIAWVLTEQNLRLLNAKITTLGAMADDVFTLTDSDGRTLSDQARLEKLTQALLETLDQPS</sequence>
<dbReference type="InterPro" id="IPR002934">
    <property type="entry name" value="Polymerase_NTP_transf_dom"/>
</dbReference>
<evidence type="ECO:0000256" key="4">
    <source>
        <dbReference type="ARBA" id="ARBA00022801"/>
    </source>
</evidence>
<feature type="region of interest" description="Uridylyltransferase" evidence="8">
    <location>
        <begin position="1"/>
        <end position="336"/>
    </location>
</feature>
<gene>
    <name evidence="8 11" type="primary">glnD</name>
    <name evidence="11" type="ORF">ENJ12_05750</name>
</gene>
<comment type="function">
    <text evidence="8">Modifies, by uridylylation and deuridylylation, the PII regulatory proteins (GlnB and homologs), in response to the nitrogen status of the cell that GlnD senses through the glutamine level. Under low glutamine levels, catalyzes the conversion of the PII proteins and UTP to PII-UMP and PPi, while under higher glutamine levels, GlnD hydrolyzes PII-UMP to PII and UMP (deuridylylation). Thus, controls uridylylation state and activity of the PII proteins, and plays an important role in the regulation of nitrogen metabolism.</text>
</comment>
<dbReference type="CDD" id="cd05401">
    <property type="entry name" value="NT_GlnE_GlnD_like"/>
    <property type="match status" value="1"/>
</dbReference>
<comment type="catalytic activity">
    <reaction evidence="8">
        <text>[protein-PII]-uridylyl-L-tyrosine + H2O = [protein-PII]-L-tyrosine + UMP + H(+)</text>
        <dbReference type="Rhea" id="RHEA:48600"/>
        <dbReference type="Rhea" id="RHEA-COMP:12147"/>
        <dbReference type="Rhea" id="RHEA-COMP:12148"/>
        <dbReference type="ChEBI" id="CHEBI:15377"/>
        <dbReference type="ChEBI" id="CHEBI:15378"/>
        <dbReference type="ChEBI" id="CHEBI:46858"/>
        <dbReference type="ChEBI" id="CHEBI:57865"/>
        <dbReference type="ChEBI" id="CHEBI:90602"/>
    </reaction>
</comment>
<dbReference type="InterPro" id="IPR006674">
    <property type="entry name" value="HD_domain"/>
</dbReference>
<reference evidence="11" key="1">
    <citation type="journal article" date="2020" name="mSystems">
        <title>Genome- and Community-Level Interaction Insights into Carbon Utilization and Element Cycling Functions of Hydrothermarchaeota in Hydrothermal Sediment.</title>
        <authorList>
            <person name="Zhou Z."/>
            <person name="Liu Y."/>
            <person name="Xu W."/>
            <person name="Pan J."/>
            <person name="Luo Z.H."/>
            <person name="Li M."/>
        </authorList>
    </citation>
    <scope>NUCLEOTIDE SEQUENCE [LARGE SCALE GENOMIC DNA]</scope>
    <source>
        <strain evidence="11">HyVt-458</strain>
    </source>
</reference>
<dbReference type="Pfam" id="PF01966">
    <property type="entry name" value="HD"/>
    <property type="match status" value="1"/>
</dbReference>